<dbReference type="Proteomes" id="UP000018542">
    <property type="component" value="Chromosome"/>
</dbReference>
<dbReference type="PATRIC" id="fig|1029756.8.peg.166"/>
<evidence type="ECO:0008006" key="4">
    <source>
        <dbReference type="Google" id="ProtNLM"/>
    </source>
</evidence>
<evidence type="ECO:0000256" key="1">
    <source>
        <dbReference type="SAM" id="Phobius"/>
    </source>
</evidence>
<evidence type="ECO:0000313" key="2">
    <source>
        <dbReference type="EMBL" id="AHB47260.1"/>
    </source>
</evidence>
<dbReference type="OrthoDB" id="9808190at2"/>
<name>V5SAK7_9HYPH</name>
<reference evidence="2 3" key="1">
    <citation type="journal article" date="2014" name="Genome Announc.">
        <title>Complete Genome Sequence of Hyphomicrobium nitrativorans Strain NL23, a Denitrifying Bacterium Isolated from Biofilm of a Methanol-Fed Denitrification System Treating Seawater at the Montreal Biodome.</title>
        <authorList>
            <person name="Martineau C."/>
            <person name="Villeneuve C."/>
            <person name="Mauffrey F."/>
            <person name="Villemur R."/>
        </authorList>
    </citation>
    <scope>NUCLEOTIDE SEQUENCE [LARGE SCALE GENOMIC DNA]</scope>
    <source>
        <strain evidence="2">NL23</strain>
    </source>
</reference>
<keyword evidence="1" id="KW-0472">Membrane</keyword>
<sequence length="165" mass="18138">MNDTGPASADASVFRAVLHPHRSLSPEGFLILMVAIGAASFVMGMAFVLMGAWPVMGFFGLDVLLVYIAFKLNYRAAAAYELVELTPRTLTLTQVAASGKSESFEFNPYWVRVLFSERHDGANRLKLASHGREFEFARLLNDEERADFARALTGALNDARATFTA</sequence>
<keyword evidence="3" id="KW-1185">Reference proteome</keyword>
<protein>
    <recommendedName>
        <fullName evidence="4">Integral membrane protein</fullName>
    </recommendedName>
</protein>
<keyword evidence="1" id="KW-1133">Transmembrane helix</keyword>
<organism evidence="2 3">
    <name type="scientific">Hyphomicrobium nitrativorans NL23</name>
    <dbReference type="NCBI Taxonomy" id="1029756"/>
    <lineage>
        <taxon>Bacteria</taxon>
        <taxon>Pseudomonadati</taxon>
        <taxon>Pseudomonadota</taxon>
        <taxon>Alphaproteobacteria</taxon>
        <taxon>Hyphomicrobiales</taxon>
        <taxon>Hyphomicrobiaceae</taxon>
        <taxon>Hyphomicrobium</taxon>
    </lineage>
</organism>
<gene>
    <name evidence="2" type="ORF">W911_00775</name>
</gene>
<feature type="transmembrane region" description="Helical" evidence="1">
    <location>
        <begin position="53"/>
        <end position="70"/>
    </location>
</feature>
<dbReference type="RefSeq" id="WP_023785601.1">
    <property type="nucleotide sequence ID" value="NC_022997.1"/>
</dbReference>
<dbReference type="EMBL" id="CP006912">
    <property type="protein sequence ID" value="AHB47260.1"/>
    <property type="molecule type" value="Genomic_DNA"/>
</dbReference>
<keyword evidence="1" id="KW-0812">Transmembrane</keyword>
<dbReference type="STRING" id="1029756.W911_00775"/>
<accession>V5SAK7</accession>
<evidence type="ECO:0000313" key="3">
    <source>
        <dbReference type="Proteomes" id="UP000018542"/>
    </source>
</evidence>
<dbReference type="InterPro" id="IPR016990">
    <property type="entry name" value="UCP032162_TM"/>
</dbReference>
<dbReference type="InterPro" id="IPR019253">
    <property type="entry name" value="DUF2244_TM"/>
</dbReference>
<dbReference type="KEGG" id="hni:W911_00775"/>
<dbReference type="AlphaFoldDB" id="V5SAK7"/>
<dbReference type="PIRSF" id="PIRSF032162">
    <property type="entry name" value="UCP032162_imp"/>
    <property type="match status" value="1"/>
</dbReference>
<proteinExistence type="predicted"/>
<dbReference type="Pfam" id="PF10003">
    <property type="entry name" value="DUF2244"/>
    <property type="match status" value="1"/>
</dbReference>
<dbReference type="HOGENOM" id="CLU_096000_1_1_5"/>
<feature type="transmembrane region" description="Helical" evidence="1">
    <location>
        <begin position="29"/>
        <end position="47"/>
    </location>
</feature>